<dbReference type="Proteomes" id="UP001500021">
    <property type="component" value="Unassembled WGS sequence"/>
</dbReference>
<feature type="transmembrane region" description="Helical" evidence="11">
    <location>
        <begin position="107"/>
        <end position="133"/>
    </location>
</feature>
<keyword evidence="2" id="KW-0813">Transport</keyword>
<evidence type="ECO:0000256" key="8">
    <source>
        <dbReference type="ARBA" id="ARBA00023065"/>
    </source>
</evidence>
<feature type="transmembrane region" description="Helical" evidence="11">
    <location>
        <begin position="67"/>
        <end position="86"/>
    </location>
</feature>
<keyword evidence="10" id="KW-0407">Ion channel</keyword>
<dbReference type="PANTHER" id="PTHR11537">
    <property type="entry name" value="VOLTAGE-GATED POTASSIUM CHANNEL"/>
    <property type="match status" value="1"/>
</dbReference>
<proteinExistence type="predicted"/>
<keyword evidence="14" id="KW-1185">Reference proteome</keyword>
<keyword evidence="6" id="KW-0630">Potassium</keyword>
<evidence type="ECO:0000256" key="3">
    <source>
        <dbReference type="ARBA" id="ARBA00022538"/>
    </source>
</evidence>
<protein>
    <submittedName>
        <fullName evidence="13">Ion transporter</fullName>
    </submittedName>
</protein>
<evidence type="ECO:0000256" key="4">
    <source>
        <dbReference type="ARBA" id="ARBA00022692"/>
    </source>
</evidence>
<evidence type="ECO:0000256" key="5">
    <source>
        <dbReference type="ARBA" id="ARBA00022826"/>
    </source>
</evidence>
<evidence type="ECO:0000313" key="14">
    <source>
        <dbReference type="Proteomes" id="UP001500021"/>
    </source>
</evidence>
<reference evidence="13 14" key="1">
    <citation type="journal article" date="2019" name="Int. J. Syst. Evol. Microbiol.">
        <title>The Global Catalogue of Microorganisms (GCM) 10K type strain sequencing project: providing services to taxonomists for standard genome sequencing and annotation.</title>
        <authorList>
            <consortium name="The Broad Institute Genomics Platform"/>
            <consortium name="The Broad Institute Genome Sequencing Center for Infectious Disease"/>
            <person name="Wu L."/>
            <person name="Ma J."/>
        </authorList>
    </citation>
    <scope>NUCLEOTIDE SEQUENCE [LARGE SCALE GENOMIC DNA]</scope>
    <source>
        <strain evidence="13 14">JCM 15608</strain>
    </source>
</reference>
<dbReference type="Pfam" id="PF00520">
    <property type="entry name" value="Ion_trans"/>
    <property type="match status" value="1"/>
</dbReference>
<evidence type="ECO:0000256" key="6">
    <source>
        <dbReference type="ARBA" id="ARBA00022958"/>
    </source>
</evidence>
<dbReference type="EMBL" id="BAAAFA010000011">
    <property type="protein sequence ID" value="GAA0822198.1"/>
    <property type="molecule type" value="Genomic_DNA"/>
</dbReference>
<evidence type="ECO:0000259" key="12">
    <source>
        <dbReference type="Pfam" id="PF00520"/>
    </source>
</evidence>
<feature type="transmembrane region" description="Helical" evidence="11">
    <location>
        <begin position="231"/>
        <end position="253"/>
    </location>
</feature>
<dbReference type="PANTHER" id="PTHR11537:SF254">
    <property type="entry name" value="POTASSIUM VOLTAGE-GATED CHANNEL PROTEIN SHAB"/>
    <property type="match status" value="1"/>
</dbReference>
<keyword evidence="5" id="KW-0631">Potassium channel</keyword>
<keyword evidence="8" id="KW-0406">Ion transport</keyword>
<feature type="transmembrane region" description="Helical" evidence="11">
    <location>
        <begin position="198"/>
        <end position="219"/>
    </location>
</feature>
<comment type="caution">
    <text evidence="13">The sequence shown here is derived from an EMBL/GenBank/DDBJ whole genome shotgun (WGS) entry which is preliminary data.</text>
</comment>
<accession>A0ABN1LAR3</accession>
<feature type="transmembrane region" description="Helical" evidence="11">
    <location>
        <begin position="33"/>
        <end position="55"/>
    </location>
</feature>
<name>A0ABN1LAR3_9GAMM</name>
<keyword evidence="3" id="KW-0633">Potassium transport</keyword>
<evidence type="ECO:0000256" key="11">
    <source>
        <dbReference type="SAM" id="Phobius"/>
    </source>
</evidence>
<gene>
    <name evidence="13" type="ORF">GCM10009111_30120</name>
</gene>
<organism evidence="13 14">
    <name type="scientific">Colwellia asteriadis</name>
    <dbReference type="NCBI Taxonomy" id="517723"/>
    <lineage>
        <taxon>Bacteria</taxon>
        <taxon>Pseudomonadati</taxon>
        <taxon>Pseudomonadota</taxon>
        <taxon>Gammaproteobacteria</taxon>
        <taxon>Alteromonadales</taxon>
        <taxon>Colwelliaceae</taxon>
        <taxon>Colwellia</taxon>
    </lineage>
</organism>
<evidence type="ECO:0000313" key="13">
    <source>
        <dbReference type="EMBL" id="GAA0822198.1"/>
    </source>
</evidence>
<evidence type="ECO:0000256" key="10">
    <source>
        <dbReference type="ARBA" id="ARBA00023303"/>
    </source>
</evidence>
<dbReference type="RefSeq" id="WP_215979998.1">
    <property type="nucleotide sequence ID" value="NZ_BAAAFA010000011.1"/>
</dbReference>
<dbReference type="InterPro" id="IPR005821">
    <property type="entry name" value="Ion_trans_dom"/>
</dbReference>
<keyword evidence="9 11" id="KW-0472">Membrane</keyword>
<dbReference type="InterPro" id="IPR028325">
    <property type="entry name" value="VG_K_chnl"/>
</dbReference>
<evidence type="ECO:0000256" key="1">
    <source>
        <dbReference type="ARBA" id="ARBA00004141"/>
    </source>
</evidence>
<evidence type="ECO:0000256" key="2">
    <source>
        <dbReference type="ARBA" id="ARBA00022448"/>
    </source>
</evidence>
<feature type="transmembrane region" description="Helical" evidence="11">
    <location>
        <begin position="172"/>
        <end position="191"/>
    </location>
</feature>
<feature type="domain" description="Ion transport" evidence="12">
    <location>
        <begin position="36"/>
        <end position="260"/>
    </location>
</feature>
<keyword evidence="7 11" id="KW-1133">Transmembrane helix</keyword>
<evidence type="ECO:0000256" key="7">
    <source>
        <dbReference type="ARBA" id="ARBA00022989"/>
    </source>
</evidence>
<keyword evidence="4 11" id="KW-0812">Transmembrane</keyword>
<evidence type="ECO:0000256" key="9">
    <source>
        <dbReference type="ARBA" id="ARBA00023136"/>
    </source>
</evidence>
<comment type="subcellular location">
    <subcellularLocation>
        <location evidence="1">Membrane</location>
        <topology evidence="1">Multi-pass membrane protein</topology>
    </subcellularLocation>
</comment>
<sequence>MSKVTVTDPSQSSQLSYRAKMYQLLEGDIHKNYFAKIINIMLIILIVGNVVAAMFESEPDYHKAYRQQFALFEIISLSIFFIEYLLRVWCNVENPTYQHLSTSKARLKYCVSPIALIDLIAILPFLIAMFFTIDLRSLRLLRVLRLLKLNHYFKGFNIFTTVIIKELKTMTAAMMVMIFLIIIAASLMHAIEGKLQPAVFGSILKSLWWSVVTMTTVGYGDVVPVTVFGKVVAAFIMLIGVGLVALPAGMLAARFGEELRERKTNLNDHIEDALGDGYIDQTEYQALVKLATKLDIDPEELQRSIERIKEEHHNDICPHCGK</sequence>